<dbReference type="GO" id="GO:0004180">
    <property type="term" value="F:carboxypeptidase activity"/>
    <property type="evidence" value="ECO:0007669"/>
    <property type="project" value="UniProtKB-KW"/>
</dbReference>
<dbReference type="Gene3D" id="3.40.710.10">
    <property type="entry name" value="DD-peptidase/beta-lactamase superfamily"/>
    <property type="match status" value="1"/>
</dbReference>
<evidence type="ECO:0000313" key="8">
    <source>
        <dbReference type="Proteomes" id="UP000320547"/>
    </source>
</evidence>
<evidence type="ECO:0000259" key="5">
    <source>
        <dbReference type="Pfam" id="PF00905"/>
    </source>
</evidence>
<keyword evidence="4" id="KW-0812">Transmembrane</keyword>
<organism evidence="7 8">
    <name type="scientific">Altererythrobacter ishigakiensis</name>
    <dbReference type="NCBI Taxonomy" id="476157"/>
    <lineage>
        <taxon>Bacteria</taxon>
        <taxon>Pseudomonadati</taxon>
        <taxon>Pseudomonadota</taxon>
        <taxon>Alphaproteobacteria</taxon>
        <taxon>Sphingomonadales</taxon>
        <taxon>Erythrobacteraceae</taxon>
        <taxon>Altererythrobacter</taxon>
    </lineage>
</organism>
<dbReference type="AlphaFoldDB" id="A0A562UV43"/>
<dbReference type="Gene3D" id="3.90.1310.10">
    <property type="entry name" value="Penicillin-binding protein 2a (Domain 2)"/>
    <property type="match status" value="1"/>
</dbReference>
<reference evidence="7 8" key="1">
    <citation type="submission" date="2019-07" db="EMBL/GenBank/DDBJ databases">
        <title>Genomic Encyclopedia of Archaeal and Bacterial Type Strains, Phase II (KMG-II): from individual species to whole genera.</title>
        <authorList>
            <person name="Goeker M."/>
        </authorList>
    </citation>
    <scope>NUCLEOTIDE SEQUENCE [LARGE SCALE GENOMIC DNA]</scope>
    <source>
        <strain evidence="7 8">ATCC BAA-2084</strain>
    </source>
</reference>
<proteinExistence type="predicted"/>
<dbReference type="EMBL" id="VLLK01000001">
    <property type="protein sequence ID" value="TWJ09483.1"/>
    <property type="molecule type" value="Genomic_DNA"/>
</dbReference>
<sequence length="584" mass="63469">MNALSANAAISGGRAQLVTFRRQSLKEARWRVLWIAIVFAVVAVAALLRIAYLGLADHGPVRTSLEEALLPPRGEITDRNGVPLARAFPAYALWFNPQAMGDDGAPLVKSPQEVAARLKAIFPEIDEIDVAERLASGKAGYLRRRVLPEDANKVQAIGELALEMPRENDRHYPQGRLAAHALGYINSDGLGQVGMEQVLHDQLSDPLTRGEAVPLALDVRVQGALEDELGRGMLAVNAIGAAGIVLDVDTGEVVAMASLPEFDPNAVTKDDLMQSEAAAARGENAPVFNRVTNQVYELGSTFKPLTFAAALDAGIIGDFAERWDATPVQVGRTIIDDMKPKGETLNVAEAMMYSSNTVTARITDELGEERLRRTLMDLGMHERPYIELPARGMPIWRNDRWGRVTSMTVGYGHGIAVTPLHLASSYAAMVNGGIWRPATMHKLAPQYVPRGRRVFKASTSAQMRQLLRMTALYGTGTFADADGYRVGGKTGSAEKPTRGGYRRTALISTFAAAFPMDRPRYVVVAMLDEPRGTVASSFQRTAGWTAAPIVGRLVPRIGPLLGVRPDNNRDVDLTDLKRLVPEDH</sequence>
<dbReference type="PANTHER" id="PTHR30627">
    <property type="entry name" value="PEPTIDOGLYCAN D,D-TRANSPEPTIDASE"/>
    <property type="match status" value="1"/>
</dbReference>
<dbReference type="STRING" id="476157.GCA_001663155_02235"/>
<dbReference type="GO" id="GO:0051301">
    <property type="term" value="P:cell division"/>
    <property type="evidence" value="ECO:0007669"/>
    <property type="project" value="UniProtKB-KW"/>
</dbReference>
<dbReference type="InterPro" id="IPR001460">
    <property type="entry name" value="PCN-bd_Tpept"/>
</dbReference>
<dbReference type="SUPFAM" id="SSF56601">
    <property type="entry name" value="beta-lactamase/transpeptidase-like"/>
    <property type="match status" value="1"/>
</dbReference>
<dbReference type="Proteomes" id="UP000320547">
    <property type="component" value="Unassembled WGS sequence"/>
</dbReference>
<dbReference type="RefSeq" id="WP_067601217.1">
    <property type="nucleotide sequence ID" value="NZ_CP015963.1"/>
</dbReference>
<dbReference type="Pfam" id="PF03717">
    <property type="entry name" value="PBP_dimer"/>
    <property type="match status" value="1"/>
</dbReference>
<dbReference type="GO" id="GO:0071555">
    <property type="term" value="P:cell wall organization"/>
    <property type="evidence" value="ECO:0007669"/>
    <property type="project" value="TreeGrafter"/>
</dbReference>
<comment type="caution">
    <text evidence="7">The sequence shown here is derived from an EMBL/GenBank/DDBJ whole genome shotgun (WGS) entry which is preliminary data.</text>
</comment>
<keyword evidence="8" id="KW-1185">Reference proteome</keyword>
<dbReference type="GO" id="GO:0005886">
    <property type="term" value="C:plasma membrane"/>
    <property type="evidence" value="ECO:0007669"/>
    <property type="project" value="TreeGrafter"/>
</dbReference>
<keyword evidence="2" id="KW-0378">Hydrolase</keyword>
<keyword evidence="2" id="KW-0121">Carboxypeptidase</keyword>
<comment type="subcellular location">
    <subcellularLocation>
        <location evidence="1">Membrane</location>
    </subcellularLocation>
</comment>
<keyword evidence="2" id="KW-0645">Protease</keyword>
<keyword evidence="7" id="KW-0132">Cell division</keyword>
<evidence type="ECO:0000256" key="1">
    <source>
        <dbReference type="ARBA" id="ARBA00004370"/>
    </source>
</evidence>
<evidence type="ECO:0000256" key="2">
    <source>
        <dbReference type="ARBA" id="ARBA00022645"/>
    </source>
</evidence>
<evidence type="ECO:0000259" key="6">
    <source>
        <dbReference type="Pfam" id="PF03717"/>
    </source>
</evidence>
<dbReference type="GO" id="GO:0008658">
    <property type="term" value="F:penicillin binding"/>
    <property type="evidence" value="ECO:0007669"/>
    <property type="project" value="InterPro"/>
</dbReference>
<keyword evidence="4" id="KW-1133">Transmembrane helix</keyword>
<feature type="domain" description="Penicillin-binding protein transpeptidase" evidence="5">
    <location>
        <begin position="244"/>
        <end position="542"/>
    </location>
</feature>
<dbReference type="OrthoDB" id="9789078at2"/>
<dbReference type="InterPro" id="IPR036138">
    <property type="entry name" value="PBP_dimer_sf"/>
</dbReference>
<dbReference type="Gene3D" id="3.30.450.330">
    <property type="match status" value="1"/>
</dbReference>
<gene>
    <name evidence="7" type="ORF">JN10_1118</name>
</gene>
<keyword evidence="7" id="KW-0131">Cell cycle</keyword>
<dbReference type="InterPro" id="IPR005311">
    <property type="entry name" value="PBP_dimer"/>
</dbReference>
<dbReference type="InterPro" id="IPR012338">
    <property type="entry name" value="Beta-lactam/transpept-like"/>
</dbReference>
<evidence type="ECO:0000256" key="3">
    <source>
        <dbReference type="ARBA" id="ARBA00023136"/>
    </source>
</evidence>
<accession>A0A562UV43</accession>
<dbReference type="PANTHER" id="PTHR30627:SF1">
    <property type="entry name" value="PEPTIDOGLYCAN D,D-TRANSPEPTIDASE FTSI"/>
    <property type="match status" value="1"/>
</dbReference>
<evidence type="ECO:0000313" key="7">
    <source>
        <dbReference type="EMBL" id="TWJ09483.1"/>
    </source>
</evidence>
<name>A0A562UV43_9SPHN</name>
<feature type="domain" description="Penicillin-binding protein dimerisation" evidence="6">
    <location>
        <begin position="71"/>
        <end position="188"/>
    </location>
</feature>
<keyword evidence="3 4" id="KW-0472">Membrane</keyword>
<dbReference type="SUPFAM" id="SSF56519">
    <property type="entry name" value="Penicillin binding protein dimerisation domain"/>
    <property type="match status" value="1"/>
</dbReference>
<feature type="transmembrane region" description="Helical" evidence="4">
    <location>
        <begin position="32"/>
        <end position="55"/>
    </location>
</feature>
<evidence type="ECO:0000256" key="4">
    <source>
        <dbReference type="SAM" id="Phobius"/>
    </source>
</evidence>
<dbReference type="Pfam" id="PF00905">
    <property type="entry name" value="Transpeptidase"/>
    <property type="match status" value="1"/>
</dbReference>
<protein>
    <submittedName>
        <fullName evidence="7">Cell division protein FtsI (Penicillin-binding protein 3)</fullName>
    </submittedName>
</protein>
<dbReference type="InterPro" id="IPR050515">
    <property type="entry name" value="Beta-lactam/transpept"/>
</dbReference>